<feature type="domain" description="RCC1-like" evidence="3">
    <location>
        <begin position="3"/>
        <end position="358"/>
    </location>
</feature>
<dbReference type="PANTHER" id="PTHR45982:SF1">
    <property type="entry name" value="REGULATOR OF CHROMOSOME CONDENSATION"/>
    <property type="match status" value="1"/>
</dbReference>
<keyword evidence="2" id="KW-0677">Repeat</keyword>
<reference evidence="4 5" key="1">
    <citation type="submission" date="2020-07" db="EMBL/GenBank/DDBJ databases">
        <title>Taxonomic revisions and descriptions of new bacterial species based on genomic comparisons in the high-G+C-content subgroup of the family Alcaligenaceae.</title>
        <authorList>
            <person name="Szabo A."/>
            <person name="Felfoldi T."/>
        </authorList>
    </citation>
    <scope>NUCLEOTIDE SEQUENCE [LARGE SCALE GENOMIC DNA]</scope>
    <source>
        <strain evidence="4 5">LMG 24012</strain>
    </source>
</reference>
<evidence type="ECO:0000313" key="4">
    <source>
        <dbReference type="EMBL" id="NYT49969.1"/>
    </source>
</evidence>
<evidence type="ECO:0000259" key="3">
    <source>
        <dbReference type="Pfam" id="PF25390"/>
    </source>
</evidence>
<gene>
    <name evidence="4" type="ORF">H0A72_11675</name>
</gene>
<keyword evidence="5" id="KW-1185">Reference proteome</keyword>
<dbReference type="Pfam" id="PF25390">
    <property type="entry name" value="WD40_RLD"/>
    <property type="match status" value="1"/>
</dbReference>
<keyword evidence="1" id="KW-0344">Guanine-nucleotide releasing factor</keyword>
<dbReference type="AlphaFoldDB" id="A0A853G111"/>
<dbReference type="InterPro" id="IPR009091">
    <property type="entry name" value="RCC1/BLIP-II"/>
</dbReference>
<organism evidence="4 5">
    <name type="scientific">Parapusillimonas granuli</name>
    <dbReference type="NCBI Taxonomy" id="380911"/>
    <lineage>
        <taxon>Bacteria</taxon>
        <taxon>Pseudomonadati</taxon>
        <taxon>Pseudomonadota</taxon>
        <taxon>Betaproteobacteria</taxon>
        <taxon>Burkholderiales</taxon>
        <taxon>Alcaligenaceae</taxon>
        <taxon>Parapusillimonas</taxon>
    </lineage>
</organism>
<dbReference type="GO" id="GO:0005085">
    <property type="term" value="F:guanyl-nucleotide exchange factor activity"/>
    <property type="evidence" value="ECO:0007669"/>
    <property type="project" value="TreeGrafter"/>
</dbReference>
<name>A0A853G111_9BURK</name>
<proteinExistence type="predicted"/>
<evidence type="ECO:0000256" key="2">
    <source>
        <dbReference type="ARBA" id="ARBA00022737"/>
    </source>
</evidence>
<evidence type="ECO:0000256" key="1">
    <source>
        <dbReference type="ARBA" id="ARBA00022658"/>
    </source>
</evidence>
<dbReference type="PANTHER" id="PTHR45982">
    <property type="entry name" value="REGULATOR OF CHROMOSOME CONDENSATION"/>
    <property type="match status" value="1"/>
</dbReference>
<accession>A0A853G111</accession>
<evidence type="ECO:0000313" key="5">
    <source>
        <dbReference type="Proteomes" id="UP000559809"/>
    </source>
</evidence>
<protein>
    <recommendedName>
        <fullName evidence="3">RCC1-like domain-containing protein</fullName>
    </recommendedName>
</protein>
<dbReference type="InterPro" id="IPR000408">
    <property type="entry name" value="Reg_chr_condens"/>
</dbReference>
<dbReference type="GO" id="GO:0005737">
    <property type="term" value="C:cytoplasm"/>
    <property type="evidence" value="ECO:0007669"/>
    <property type="project" value="TreeGrafter"/>
</dbReference>
<dbReference type="PRINTS" id="PR00633">
    <property type="entry name" value="RCCNDNSATION"/>
</dbReference>
<dbReference type="Gene3D" id="2.130.10.30">
    <property type="entry name" value="Regulator of chromosome condensation 1/beta-lactamase-inhibitor protein II"/>
    <property type="match status" value="2"/>
</dbReference>
<dbReference type="InterPro" id="IPR058923">
    <property type="entry name" value="RCC1-like_dom"/>
</dbReference>
<dbReference type="InterPro" id="IPR051553">
    <property type="entry name" value="Ran_GTPase-activating"/>
</dbReference>
<dbReference type="Proteomes" id="UP000559809">
    <property type="component" value="Unassembled WGS sequence"/>
</dbReference>
<comment type="caution">
    <text evidence="4">The sequence shown here is derived from an EMBL/GenBank/DDBJ whole genome shotgun (WGS) entry which is preliminary data.</text>
</comment>
<sequence>MAIVQLSAGPQRSVALDGKGAAWGWGAFKTAYPGLQDALPGEICFTDKTEVGHRRYAQPYAQLLNPGAPFRLVADGNTHILGACDTGALLACRPVIAPDHGAAHQTVRAIPGGIRQLATMQTVSLAVLENGSVWSWGFNHQGQLGRPAQPAQNTAAALDGLPAIASLACGSAHALALDRSGRVWSWGANQAGQLGHGTLKSSGLPAQVALPELIIGIAAGDTHSMALDAAGQLWAWGANNHGQTGSAEGAYFTRPVKIQTDFPVRQVGGGLFYTAALSEQGEVFAWGWNGLGQIGLPQRHSSPRAMRITGLPPITHLATGTGHVLASDGLTVFAWGDNRSAACGRPAQDPVVLIPNPIHLA</sequence>
<dbReference type="RefSeq" id="WP_180155421.1">
    <property type="nucleotide sequence ID" value="NZ_JACCEM010000005.1"/>
</dbReference>
<dbReference type="SUPFAM" id="SSF50985">
    <property type="entry name" value="RCC1/BLIP-II"/>
    <property type="match status" value="2"/>
</dbReference>
<dbReference type="PROSITE" id="PS50012">
    <property type="entry name" value="RCC1_3"/>
    <property type="match status" value="4"/>
</dbReference>
<dbReference type="EMBL" id="JACCEM010000005">
    <property type="protein sequence ID" value="NYT49969.1"/>
    <property type="molecule type" value="Genomic_DNA"/>
</dbReference>